<proteinExistence type="predicted"/>
<keyword evidence="1" id="KW-0472">Membrane</keyword>
<protein>
    <recommendedName>
        <fullName evidence="4">Integral membrane protein TmpA</fullName>
    </recommendedName>
</protein>
<keyword evidence="1" id="KW-0812">Transmembrane</keyword>
<organism evidence="2 3">
    <name type="scientific">Bombardia bombarda</name>
    <dbReference type="NCBI Taxonomy" id="252184"/>
    <lineage>
        <taxon>Eukaryota</taxon>
        <taxon>Fungi</taxon>
        <taxon>Dikarya</taxon>
        <taxon>Ascomycota</taxon>
        <taxon>Pezizomycotina</taxon>
        <taxon>Sordariomycetes</taxon>
        <taxon>Sordariomycetidae</taxon>
        <taxon>Sordariales</taxon>
        <taxon>Lasiosphaeriaceae</taxon>
        <taxon>Bombardia</taxon>
    </lineage>
</organism>
<evidence type="ECO:0008006" key="4">
    <source>
        <dbReference type="Google" id="ProtNLM"/>
    </source>
</evidence>
<dbReference type="GO" id="GO:0048315">
    <property type="term" value="P:conidium formation"/>
    <property type="evidence" value="ECO:0007669"/>
    <property type="project" value="TreeGrafter"/>
</dbReference>
<evidence type="ECO:0000256" key="1">
    <source>
        <dbReference type="SAM" id="Phobius"/>
    </source>
</evidence>
<evidence type="ECO:0000313" key="3">
    <source>
        <dbReference type="Proteomes" id="UP001174934"/>
    </source>
</evidence>
<feature type="transmembrane region" description="Helical" evidence="1">
    <location>
        <begin position="138"/>
        <end position="159"/>
    </location>
</feature>
<dbReference type="InterPro" id="IPR052979">
    <property type="entry name" value="Adenylate-forming_domain"/>
</dbReference>
<dbReference type="GO" id="GO:0005886">
    <property type="term" value="C:plasma membrane"/>
    <property type="evidence" value="ECO:0007669"/>
    <property type="project" value="TreeGrafter"/>
</dbReference>
<gene>
    <name evidence="2" type="ORF">B0T17DRAFT_489865</name>
</gene>
<name>A0AA39XAD4_9PEZI</name>
<feature type="transmembrane region" description="Helical" evidence="1">
    <location>
        <begin position="215"/>
        <end position="232"/>
    </location>
</feature>
<reference evidence="2" key="1">
    <citation type="submission" date="2023-06" db="EMBL/GenBank/DDBJ databases">
        <title>Genome-scale phylogeny and comparative genomics of the fungal order Sordariales.</title>
        <authorList>
            <consortium name="Lawrence Berkeley National Laboratory"/>
            <person name="Hensen N."/>
            <person name="Bonometti L."/>
            <person name="Westerberg I."/>
            <person name="Brannstrom I.O."/>
            <person name="Guillou S."/>
            <person name="Cros-Aarteil S."/>
            <person name="Calhoun S."/>
            <person name="Haridas S."/>
            <person name="Kuo A."/>
            <person name="Mondo S."/>
            <person name="Pangilinan J."/>
            <person name="Riley R."/>
            <person name="LaButti K."/>
            <person name="Andreopoulos B."/>
            <person name="Lipzen A."/>
            <person name="Chen C."/>
            <person name="Yanf M."/>
            <person name="Daum C."/>
            <person name="Ng V."/>
            <person name="Clum A."/>
            <person name="Steindorff A."/>
            <person name="Ohm R."/>
            <person name="Martin F."/>
            <person name="Silar P."/>
            <person name="Natvig D."/>
            <person name="Lalanne C."/>
            <person name="Gautier V."/>
            <person name="Ament-velasquez S.L."/>
            <person name="Kruys A."/>
            <person name="Hutchinson M.I."/>
            <person name="Powell A.J."/>
            <person name="Barry K."/>
            <person name="Miller A.N."/>
            <person name="Grigoriev I.V."/>
            <person name="Debuchy R."/>
            <person name="Gladieux P."/>
            <person name="Thoren M.H."/>
            <person name="Johannesson H."/>
        </authorList>
    </citation>
    <scope>NUCLEOTIDE SEQUENCE</scope>
    <source>
        <strain evidence="2">SMH3391-2</strain>
    </source>
</reference>
<dbReference type="AlphaFoldDB" id="A0AA39XAD4"/>
<dbReference type="Proteomes" id="UP001174934">
    <property type="component" value="Unassembled WGS sequence"/>
</dbReference>
<dbReference type="PANTHER" id="PTHR33927">
    <property type="entry name" value="TRANSMEMBRANE PROTEIN"/>
    <property type="match status" value="1"/>
</dbReference>
<evidence type="ECO:0000313" key="2">
    <source>
        <dbReference type="EMBL" id="KAK0630283.1"/>
    </source>
</evidence>
<feature type="transmembrane region" description="Helical" evidence="1">
    <location>
        <begin position="238"/>
        <end position="257"/>
    </location>
</feature>
<sequence>MASISPQPAGSSPSPVVDEKQTAYMEVAKVQASSDIESQIPAEFEAEYEERKRLGFVRYTALNVYRRLFSFIFICNAIAFIIIMYKGPSSMALVSASSVNLMVCGLCRNPTCVNMVYRIFTSVPKSAPIRIRRIACKVFHIGGFHSGSGIAAVVWYIGFSGVYTAQWTASPVNIVILVLVWTVLAFLLSIVFVAYPIFRAKRHDYFELTHRFSNWIILVLFWGVILVMSSQAANMGIFLVNAPAFWVLIVITVATVWPWMQLRKVEVVPEHLSDHAVRLHFKHTPIKFGKGLMIASHPLKDWHAFATFTDKFDTPGSEFSCLVSKAGDWTKKTINEKPTQLWKKGVPTYGFGYVMRVFHRIICVTTGSGIGPCLSFIESDQAPKMRVIWQTRNALKTYGERTLELVKRMDENPVILDTSVLGRVDMVPIILRLFKEFDAEAVCVISNAKVTKDVVYALELRGVPAYGPLFDS</sequence>
<keyword evidence="1" id="KW-1133">Transmembrane helix</keyword>
<dbReference type="GO" id="GO:0043935">
    <property type="term" value="P:sexual sporulation resulting in formation of a cellular spore"/>
    <property type="evidence" value="ECO:0007669"/>
    <property type="project" value="TreeGrafter"/>
</dbReference>
<dbReference type="PANTHER" id="PTHR33927:SF3">
    <property type="entry name" value="INTEGRAL MEMBRANE PROTEIN TMPA"/>
    <property type="match status" value="1"/>
</dbReference>
<comment type="caution">
    <text evidence="2">The sequence shown here is derived from an EMBL/GenBank/DDBJ whole genome shotgun (WGS) entry which is preliminary data.</text>
</comment>
<keyword evidence="3" id="KW-1185">Reference proteome</keyword>
<feature type="transmembrane region" description="Helical" evidence="1">
    <location>
        <begin position="171"/>
        <end position="195"/>
    </location>
</feature>
<accession>A0AA39XAD4</accession>
<dbReference type="GO" id="GO:0075306">
    <property type="term" value="P:regulation of conidium formation"/>
    <property type="evidence" value="ECO:0007669"/>
    <property type="project" value="TreeGrafter"/>
</dbReference>
<dbReference type="EMBL" id="JAULSR010000002">
    <property type="protein sequence ID" value="KAK0630283.1"/>
    <property type="molecule type" value="Genomic_DNA"/>
</dbReference>
<feature type="transmembrane region" description="Helical" evidence="1">
    <location>
        <begin position="68"/>
        <end position="85"/>
    </location>
</feature>